<evidence type="ECO:0000313" key="1">
    <source>
        <dbReference type="EMBL" id="KAK3752682.1"/>
    </source>
</evidence>
<protein>
    <submittedName>
        <fullName evidence="1">Uncharacterized protein</fullName>
    </submittedName>
</protein>
<accession>A0AAE0YNK2</accession>
<name>A0AAE0YNK2_9GAST</name>
<sequence>MHENVGTANEASSSPEWVMSNKEMRYDIKPHLPEERWQAICYLAFLLDVSHPKRVAEMAFTAIPPNHLRLGGGLFIGWMCWPSIEGGRTT</sequence>
<evidence type="ECO:0000313" key="2">
    <source>
        <dbReference type="Proteomes" id="UP001283361"/>
    </source>
</evidence>
<reference evidence="1" key="1">
    <citation type="journal article" date="2023" name="G3 (Bethesda)">
        <title>A reference genome for the long-term kleptoplast-retaining sea slug Elysia crispata morphotype clarki.</title>
        <authorList>
            <person name="Eastman K.E."/>
            <person name="Pendleton A.L."/>
            <person name="Shaikh M.A."/>
            <person name="Suttiyut T."/>
            <person name="Ogas R."/>
            <person name="Tomko P."/>
            <person name="Gavelis G."/>
            <person name="Widhalm J.R."/>
            <person name="Wisecaver J.H."/>
        </authorList>
    </citation>
    <scope>NUCLEOTIDE SEQUENCE</scope>
    <source>
        <strain evidence="1">ECLA1</strain>
    </source>
</reference>
<keyword evidence="2" id="KW-1185">Reference proteome</keyword>
<dbReference type="EMBL" id="JAWDGP010005744">
    <property type="protein sequence ID" value="KAK3752682.1"/>
    <property type="molecule type" value="Genomic_DNA"/>
</dbReference>
<dbReference type="Proteomes" id="UP001283361">
    <property type="component" value="Unassembled WGS sequence"/>
</dbReference>
<organism evidence="1 2">
    <name type="scientific">Elysia crispata</name>
    <name type="common">lettuce slug</name>
    <dbReference type="NCBI Taxonomy" id="231223"/>
    <lineage>
        <taxon>Eukaryota</taxon>
        <taxon>Metazoa</taxon>
        <taxon>Spiralia</taxon>
        <taxon>Lophotrochozoa</taxon>
        <taxon>Mollusca</taxon>
        <taxon>Gastropoda</taxon>
        <taxon>Heterobranchia</taxon>
        <taxon>Euthyneura</taxon>
        <taxon>Panpulmonata</taxon>
        <taxon>Sacoglossa</taxon>
        <taxon>Placobranchoidea</taxon>
        <taxon>Plakobranchidae</taxon>
        <taxon>Elysia</taxon>
    </lineage>
</organism>
<proteinExistence type="predicted"/>
<dbReference type="AlphaFoldDB" id="A0AAE0YNK2"/>
<gene>
    <name evidence="1" type="ORF">RRG08_035541</name>
</gene>
<comment type="caution">
    <text evidence="1">The sequence shown here is derived from an EMBL/GenBank/DDBJ whole genome shotgun (WGS) entry which is preliminary data.</text>
</comment>